<evidence type="ECO:0000256" key="5">
    <source>
        <dbReference type="SAM" id="MobiDB-lite"/>
    </source>
</evidence>
<feature type="region of interest" description="Disordered" evidence="5">
    <location>
        <begin position="23"/>
        <end position="101"/>
    </location>
</feature>
<keyword evidence="3" id="KW-0853">WD repeat</keyword>
<evidence type="ECO:0000256" key="4">
    <source>
        <dbReference type="ARBA" id="ARBA00022737"/>
    </source>
</evidence>
<dbReference type="InterPro" id="IPR015943">
    <property type="entry name" value="WD40/YVTN_repeat-like_dom_sf"/>
</dbReference>
<dbReference type="GO" id="GO:0010970">
    <property type="term" value="P:transport along microtubule"/>
    <property type="evidence" value="ECO:0007669"/>
    <property type="project" value="TreeGrafter"/>
</dbReference>
<keyword evidence="2" id="KW-0963">Cytoplasm</keyword>
<dbReference type="SUPFAM" id="SSF50978">
    <property type="entry name" value="WD40 repeat-like"/>
    <property type="match status" value="1"/>
</dbReference>
<dbReference type="EMBL" id="JAHLUH010000016">
    <property type="protein sequence ID" value="KAG7724496.1"/>
    <property type="molecule type" value="Genomic_DNA"/>
</dbReference>
<dbReference type="Proteomes" id="UP000738402">
    <property type="component" value="Unassembled WGS sequence"/>
</dbReference>
<feature type="compositionally biased region" description="Basic and acidic residues" evidence="5">
    <location>
        <begin position="44"/>
        <end position="54"/>
    </location>
</feature>
<protein>
    <submittedName>
        <fullName evidence="6">Uncharacterized protein</fullName>
    </submittedName>
</protein>
<evidence type="ECO:0000256" key="2">
    <source>
        <dbReference type="ARBA" id="ARBA00022490"/>
    </source>
</evidence>
<accession>A0AAN6D2U3</accession>
<dbReference type="Pfam" id="PF00400">
    <property type="entry name" value="WD40"/>
    <property type="match status" value="1"/>
</dbReference>
<dbReference type="InterPro" id="IPR050687">
    <property type="entry name" value="Dynein_IC"/>
</dbReference>
<evidence type="ECO:0000313" key="6">
    <source>
        <dbReference type="EMBL" id="KAG7724496.1"/>
    </source>
</evidence>
<dbReference type="SMART" id="SM00320">
    <property type="entry name" value="WD40"/>
    <property type="match status" value="4"/>
</dbReference>
<comment type="subcellular location">
    <subcellularLocation>
        <location evidence="1">Cytoplasm</location>
    </subcellularLocation>
</comment>
<dbReference type="AlphaFoldDB" id="A0AAN6D2U3"/>
<evidence type="ECO:0000256" key="1">
    <source>
        <dbReference type="ARBA" id="ARBA00004496"/>
    </source>
</evidence>
<dbReference type="GO" id="GO:0005737">
    <property type="term" value="C:cytoplasm"/>
    <property type="evidence" value="ECO:0007669"/>
    <property type="project" value="UniProtKB-SubCell"/>
</dbReference>
<evidence type="ECO:0000256" key="3">
    <source>
        <dbReference type="ARBA" id="ARBA00022574"/>
    </source>
</evidence>
<dbReference type="PANTHER" id="PTHR12442">
    <property type="entry name" value="DYNEIN INTERMEDIATE CHAIN"/>
    <property type="match status" value="1"/>
</dbReference>
<dbReference type="InterPro" id="IPR001680">
    <property type="entry name" value="WD40_rpt"/>
</dbReference>
<name>A0AAN6D2U3_9ASCO</name>
<dbReference type="GO" id="GO:0005868">
    <property type="term" value="C:cytoplasmic dynein complex"/>
    <property type="evidence" value="ECO:0007669"/>
    <property type="project" value="TreeGrafter"/>
</dbReference>
<organism evidence="6 7">
    <name type="scientific">Ogataea haglerorum</name>
    <dbReference type="NCBI Taxonomy" id="1937702"/>
    <lineage>
        <taxon>Eukaryota</taxon>
        <taxon>Fungi</taxon>
        <taxon>Dikarya</taxon>
        <taxon>Ascomycota</taxon>
        <taxon>Saccharomycotina</taxon>
        <taxon>Pichiomycetes</taxon>
        <taxon>Pichiales</taxon>
        <taxon>Pichiaceae</taxon>
        <taxon>Ogataea</taxon>
    </lineage>
</organism>
<gene>
    <name evidence="6" type="ORF">KL933_004690</name>
</gene>
<comment type="caution">
    <text evidence="6">The sequence shown here is derived from an EMBL/GenBank/DDBJ whole genome shotgun (WGS) entry which is preliminary data.</text>
</comment>
<dbReference type="InterPro" id="IPR036322">
    <property type="entry name" value="WD40_repeat_dom_sf"/>
</dbReference>
<reference evidence="6" key="1">
    <citation type="journal article" date="2021" name="G3 (Bethesda)">
        <title>Genomic diversity, chromosomal rearrangements, and interspecies hybridization in the ogataea polymorpha species complex.</title>
        <authorList>
            <person name="Hanson S.J."/>
            <person name="Cinneide E.O."/>
            <person name="Salzberg L.I."/>
            <person name="Wolfe K.H."/>
            <person name="McGowan J."/>
            <person name="Fitzpatrick D.A."/>
            <person name="Matlin K."/>
        </authorList>
    </citation>
    <scope>NUCLEOTIDE SEQUENCE</scope>
    <source>
        <strain evidence="6">83-405-1</strain>
    </source>
</reference>
<dbReference type="PANTHER" id="PTHR12442:SF22">
    <property type="entry name" value="CYTOPLASMIC DYNEIN 1 INTERMEDIATE CHAIN-RELATED"/>
    <property type="match status" value="1"/>
</dbReference>
<dbReference type="GO" id="GO:0045503">
    <property type="term" value="F:dynein light chain binding"/>
    <property type="evidence" value="ECO:0007669"/>
    <property type="project" value="TreeGrafter"/>
</dbReference>
<keyword evidence="4" id="KW-0677">Repeat</keyword>
<sequence>MDRRAALEAKRAKLEELRRKRLAREAHIADTSKPGPQRISSTEQDEHNNKENEPVQRAPKPVLSEPARTDASSDFVPAQSHVDPPVLLEKSTSTDDEQDRRQLEQEIRQKLEREIREQLQREFELKLQAQAYKPDLTPLLGSPIPPQNENRNSVYAAAKEEPGVSSAFVTAQKLLFSDAVASMAVSSVDWSPHYPELVAAAYSGTHRPCCIVVWNTRTLAPEFSLQTYTDVAVVKFVKSRSNQLLAGGVDGRLYLYEFDSSTKYPVASTASSGKYPVVAILETSNSVVGVSSDGAVSVHSKNLMTAISRSRLALGEKFHITACSIKQNHLLLGLSTGRVYRVELGSLDDPAALQLLSATACPLPVVCIDHDAQTAVSCALDYKVKVLENGELHTIHTSNLVADVSLGREPQTFVTVGPDGAVEFWNLAANRHASLGSMNLGVPLNRVEWSPDGRAVACGAADGRVFLEIL</sequence>
<proteinExistence type="predicted"/>
<dbReference type="Gene3D" id="2.130.10.10">
    <property type="entry name" value="YVTN repeat-like/Quinoprotein amine dehydrogenase"/>
    <property type="match status" value="2"/>
</dbReference>
<dbReference type="GO" id="GO:0045504">
    <property type="term" value="F:dynein heavy chain binding"/>
    <property type="evidence" value="ECO:0007669"/>
    <property type="project" value="TreeGrafter"/>
</dbReference>
<evidence type="ECO:0000313" key="7">
    <source>
        <dbReference type="Proteomes" id="UP000738402"/>
    </source>
</evidence>